<dbReference type="AlphaFoldDB" id="A0A0D2BZN8"/>
<name>A0A0D2BZN8_9EURO</name>
<dbReference type="PANTHER" id="PTHR37540:SF5">
    <property type="entry name" value="TRANSCRIPTION FACTOR DOMAIN-CONTAINING PROTEIN"/>
    <property type="match status" value="1"/>
</dbReference>
<evidence type="ECO:0000313" key="1">
    <source>
        <dbReference type="EMBL" id="KIW16819.1"/>
    </source>
</evidence>
<dbReference type="GeneID" id="27331092"/>
<dbReference type="HOGENOM" id="CLU_023254_0_2_1"/>
<dbReference type="RefSeq" id="XP_016237035.1">
    <property type="nucleotide sequence ID" value="XM_016378358.1"/>
</dbReference>
<accession>A0A0D2BZN8</accession>
<evidence type="ECO:0000313" key="2">
    <source>
        <dbReference type="Proteomes" id="UP000053328"/>
    </source>
</evidence>
<reference evidence="1 2" key="1">
    <citation type="submission" date="2015-01" db="EMBL/GenBank/DDBJ databases">
        <title>The Genome Sequence of Exophiala spinifera CBS89968.</title>
        <authorList>
            <consortium name="The Broad Institute Genomics Platform"/>
            <person name="Cuomo C."/>
            <person name="de Hoog S."/>
            <person name="Gorbushina A."/>
            <person name="Stielow B."/>
            <person name="Teixiera M."/>
            <person name="Abouelleil A."/>
            <person name="Chapman S.B."/>
            <person name="Priest M."/>
            <person name="Young S.K."/>
            <person name="Wortman J."/>
            <person name="Nusbaum C."/>
            <person name="Birren B."/>
        </authorList>
    </citation>
    <scope>NUCLEOTIDE SEQUENCE [LARGE SCALE GENOMIC DNA]</scope>
    <source>
        <strain evidence="1 2">CBS 89968</strain>
    </source>
</reference>
<dbReference type="Pfam" id="PF11951">
    <property type="entry name" value="Fungal_trans_2"/>
    <property type="match status" value="1"/>
</dbReference>
<dbReference type="VEuPathDB" id="FungiDB:PV08_04009"/>
<proteinExistence type="predicted"/>
<gene>
    <name evidence="1" type="ORF">PV08_04009</name>
</gene>
<keyword evidence="2" id="KW-1185">Reference proteome</keyword>
<sequence length="497" mass="55307">MANADSSGKFAVCFHFQGDKFDLFARSSAAGMPFVISTSVNKADPEMRKLIRRHCMLGRNRGRILHSRRKPKTVAPVSEAVPNSLGSELSLLRFADSVEPSTLWEVLKFISASKRIFFPLEQCFDFNVQDRSMFDPLTFDPAYLNAVMFGAQAYMDLVSGCSGHQSSAHMVKAIRLLRERLSTSAATEQSSSVSNSTILIVLTLAHVAHLTGDHDTAEHHLGGLCKMIEMRGGIAVFQDFPKLLTELIRCDISIALHRGTPPVFDFTQPVLEPVQSTFLLHQQPRTKPYFPPTPCLADGEYLDVTATHRCTNGITSDENLAGVWASLSHFCHLVNSAADDGTKLSDRILLTTMSSVTYALLRMNLAKPDPVNEAIRLAMLAFCSHVFLERRGIHLPNGYLCDKYRTCFESLDTHCRSARGACHLALWVLMIGKIAVYASDTTDDSAWIASRLREHVGLLNNNNKRCSWPRLRLTLKSFLWIDMLHDALGKMIFASVS</sequence>
<dbReference type="EMBL" id="KN847494">
    <property type="protein sequence ID" value="KIW16819.1"/>
    <property type="molecule type" value="Genomic_DNA"/>
</dbReference>
<organism evidence="1 2">
    <name type="scientific">Exophiala spinifera</name>
    <dbReference type="NCBI Taxonomy" id="91928"/>
    <lineage>
        <taxon>Eukaryota</taxon>
        <taxon>Fungi</taxon>
        <taxon>Dikarya</taxon>
        <taxon>Ascomycota</taxon>
        <taxon>Pezizomycotina</taxon>
        <taxon>Eurotiomycetes</taxon>
        <taxon>Chaetothyriomycetidae</taxon>
        <taxon>Chaetothyriales</taxon>
        <taxon>Herpotrichiellaceae</taxon>
        <taxon>Exophiala</taxon>
    </lineage>
</organism>
<evidence type="ECO:0008006" key="3">
    <source>
        <dbReference type="Google" id="ProtNLM"/>
    </source>
</evidence>
<dbReference type="InterPro" id="IPR021858">
    <property type="entry name" value="Fun_TF"/>
</dbReference>
<protein>
    <recommendedName>
        <fullName evidence="3">Transcription factor domain-containing protein</fullName>
    </recommendedName>
</protein>
<dbReference type="PANTHER" id="PTHR37540">
    <property type="entry name" value="TRANSCRIPTION FACTOR (ACR-2), PUTATIVE-RELATED-RELATED"/>
    <property type="match status" value="1"/>
</dbReference>
<dbReference type="STRING" id="91928.A0A0D2BZN8"/>
<dbReference type="Proteomes" id="UP000053328">
    <property type="component" value="Unassembled WGS sequence"/>
</dbReference>
<dbReference type="OrthoDB" id="4158087at2759"/>